<dbReference type="Pfam" id="PF20295">
    <property type="entry name" value="MC8"/>
    <property type="match status" value="1"/>
</dbReference>
<dbReference type="HOGENOM" id="CLU_2617104_0_0_6"/>
<dbReference type="KEGG" id="dno:DNO_0782"/>
<dbReference type="InterPro" id="IPR046895">
    <property type="entry name" value="ABC-3C_MC8"/>
</dbReference>
<keyword evidence="1" id="KW-0812">Transmembrane</keyword>
<name>A5EUW6_DICNV</name>
<dbReference type="STRING" id="246195.DNO_0782"/>
<proteinExistence type="predicted"/>
<accession>A5EUW6</accession>
<gene>
    <name evidence="2" type="ordered locus">DNO_0782</name>
</gene>
<reference evidence="2 3" key="1">
    <citation type="journal article" date="2007" name="Nat. Biotechnol.">
        <title>Genome sequence and identification of candidate vaccine antigens from the animal pathogen Dichelobacter nodosus.</title>
        <authorList>
            <person name="Myers G.S."/>
            <person name="Parker D."/>
            <person name="Al-Hasani K."/>
            <person name="Kennan R.M."/>
            <person name="Seemann T."/>
            <person name="Ren Q."/>
            <person name="Badger J.H."/>
            <person name="Selengut J.D."/>
            <person name="Deboy R.T."/>
            <person name="Tettelin H."/>
            <person name="Boyce J.D."/>
            <person name="McCarl V.P."/>
            <person name="Han X."/>
            <person name="Nelson W.C."/>
            <person name="Madupu R."/>
            <person name="Mohamoud Y."/>
            <person name="Holley T."/>
            <person name="Fedorova N."/>
            <person name="Khouri H."/>
            <person name="Bottomley S.P."/>
            <person name="Whittington R.J."/>
            <person name="Adler B."/>
            <person name="Songer J.G."/>
            <person name="Rood J.I."/>
            <person name="Paulsen I.T."/>
        </authorList>
    </citation>
    <scope>NUCLEOTIDE SEQUENCE [LARGE SCALE GENOMIC DNA]</scope>
    <source>
        <strain evidence="2 3">VCS1703A</strain>
    </source>
</reference>
<dbReference type="EMBL" id="CP000513">
    <property type="protein sequence ID" value="ABQ13513.1"/>
    <property type="molecule type" value="Genomic_DNA"/>
</dbReference>
<dbReference type="RefSeq" id="WP_012031107.1">
    <property type="nucleotide sequence ID" value="NC_009446.1"/>
</dbReference>
<evidence type="ECO:0000256" key="1">
    <source>
        <dbReference type="SAM" id="Phobius"/>
    </source>
</evidence>
<dbReference type="AlphaFoldDB" id="A5EUW6"/>
<feature type="transmembrane region" description="Helical" evidence="1">
    <location>
        <begin position="48"/>
        <end position="66"/>
    </location>
</feature>
<evidence type="ECO:0000313" key="2">
    <source>
        <dbReference type="EMBL" id="ABQ13513.1"/>
    </source>
</evidence>
<organism evidence="2 3">
    <name type="scientific">Dichelobacter nodosus (strain VCS1703A)</name>
    <dbReference type="NCBI Taxonomy" id="246195"/>
    <lineage>
        <taxon>Bacteria</taxon>
        <taxon>Pseudomonadati</taxon>
        <taxon>Pseudomonadota</taxon>
        <taxon>Gammaproteobacteria</taxon>
        <taxon>Cardiobacteriales</taxon>
        <taxon>Cardiobacteriaceae</taxon>
        <taxon>Dichelobacter</taxon>
    </lineage>
</organism>
<dbReference type="Proteomes" id="UP000000248">
    <property type="component" value="Chromosome"/>
</dbReference>
<keyword evidence="3" id="KW-1185">Reference proteome</keyword>
<keyword evidence="1" id="KW-0472">Membrane</keyword>
<protein>
    <submittedName>
        <fullName evidence="2">Uncharacterized protein</fullName>
    </submittedName>
</protein>
<dbReference type="eggNOG" id="ENOG5032ZR1">
    <property type="taxonomic scope" value="Bacteria"/>
</dbReference>
<keyword evidence="1" id="KW-1133">Transmembrane helix</keyword>
<evidence type="ECO:0000313" key="3">
    <source>
        <dbReference type="Proteomes" id="UP000000248"/>
    </source>
</evidence>
<sequence length="83" mass="10018">MLYPSKHDHPDRTVFYASFIMLRALKNEGAISYNDLFRFVRKEIKNGHYLFFDALHFLFLMGFISYQKQTGLLIYQVENDRIY</sequence>